<keyword evidence="5" id="KW-1185">Reference proteome</keyword>
<dbReference type="NCBIfam" id="TIGR03938">
    <property type="entry name" value="deacetyl_PgaB"/>
    <property type="match status" value="1"/>
</dbReference>
<proteinExistence type="predicted"/>
<dbReference type="InterPro" id="IPR002509">
    <property type="entry name" value="NODB_dom"/>
</dbReference>
<organism evidence="4 5">
    <name type="scientific">Neisseria musculi</name>
    <dbReference type="NCBI Taxonomy" id="1815583"/>
    <lineage>
        <taxon>Bacteria</taxon>
        <taxon>Pseudomonadati</taxon>
        <taxon>Pseudomonadota</taxon>
        <taxon>Betaproteobacteria</taxon>
        <taxon>Neisseriales</taxon>
        <taxon>Neisseriaceae</taxon>
        <taxon>Neisseria</taxon>
    </lineage>
</organism>
<dbReference type="Pfam" id="PF01522">
    <property type="entry name" value="Polysacc_deac_1"/>
    <property type="match status" value="1"/>
</dbReference>
<dbReference type="PANTHER" id="PTHR34216:SF7">
    <property type="entry name" value="POLY-BETA-1,6-N-ACETYL-D-GLUCOSAMINE N-DEACETYLASE"/>
    <property type="match status" value="1"/>
</dbReference>
<dbReference type="GO" id="GO:0016810">
    <property type="term" value="F:hydrolase activity, acting on carbon-nitrogen (but not peptide) bonds"/>
    <property type="evidence" value="ECO:0007669"/>
    <property type="project" value="InterPro"/>
</dbReference>
<dbReference type="EMBL" id="CP060414">
    <property type="protein sequence ID" value="QNT59122.1"/>
    <property type="molecule type" value="Genomic_DNA"/>
</dbReference>
<evidence type="ECO:0000256" key="1">
    <source>
        <dbReference type="ARBA" id="ARBA00022729"/>
    </source>
</evidence>
<feature type="chain" id="PRO_5028895645" evidence="2">
    <location>
        <begin position="23"/>
        <end position="608"/>
    </location>
</feature>
<dbReference type="InterPro" id="IPR051398">
    <property type="entry name" value="Polysacch_Deacetylase"/>
</dbReference>
<dbReference type="SUPFAM" id="SSF88713">
    <property type="entry name" value="Glycoside hydrolase/deacetylase"/>
    <property type="match status" value="1"/>
</dbReference>
<dbReference type="InterPro" id="IPR011330">
    <property type="entry name" value="Glyco_hydro/deAcase_b/a-brl"/>
</dbReference>
<evidence type="ECO:0000256" key="2">
    <source>
        <dbReference type="SAM" id="SignalP"/>
    </source>
</evidence>
<dbReference type="Proteomes" id="UP000516412">
    <property type="component" value="Chromosome"/>
</dbReference>
<accession>A0A7H1MBV7</accession>
<dbReference type="Gene3D" id="3.20.20.370">
    <property type="entry name" value="Glycoside hydrolase/deacetylase"/>
    <property type="match status" value="1"/>
</dbReference>
<dbReference type="Pfam" id="PF14883">
    <property type="entry name" value="GHL13"/>
    <property type="match status" value="2"/>
</dbReference>
<feature type="domain" description="NodB homology" evidence="3">
    <location>
        <begin position="102"/>
        <end position="344"/>
    </location>
</feature>
<evidence type="ECO:0000313" key="5">
    <source>
        <dbReference type="Proteomes" id="UP000516412"/>
    </source>
</evidence>
<name>A0A7H1MBV7_9NEIS</name>
<dbReference type="PROSITE" id="PS51677">
    <property type="entry name" value="NODB"/>
    <property type="match status" value="1"/>
</dbReference>
<protein>
    <submittedName>
        <fullName evidence="4">Poly-beta-16-N-acetyl-D-glucosamine N-deacetylase PgaB</fullName>
    </submittedName>
</protein>
<dbReference type="RefSeq" id="WP_187000427.1">
    <property type="nucleotide sequence ID" value="NZ_CP060414.2"/>
</dbReference>
<reference evidence="4" key="1">
    <citation type="submission" date="2024-06" db="EMBL/GenBank/DDBJ databases">
        <title>Complete Genome Sequence of mouse commensal type strain Neisseria musculi.</title>
        <authorList>
            <person name="Thapa E."/>
            <person name="Aluvathingal J."/>
            <person name="Nadendla S."/>
            <person name="Mehta A."/>
            <person name="Tettelin H."/>
            <person name="Weyand N.J."/>
        </authorList>
    </citation>
    <scope>NUCLEOTIDE SEQUENCE</scope>
    <source>
        <strain evidence="4">NW831</strain>
    </source>
</reference>
<gene>
    <name evidence="4" type="primary">pgaB</name>
    <name evidence="4" type="ORF">H7A79_2327</name>
</gene>
<dbReference type="KEGG" id="nmus:H7A79_2327"/>
<keyword evidence="1 2" id="KW-0732">Signal</keyword>
<evidence type="ECO:0000259" key="3">
    <source>
        <dbReference type="PROSITE" id="PS51677"/>
    </source>
</evidence>
<dbReference type="InterPro" id="IPR023854">
    <property type="entry name" value="PGA_deacetylase_PgaB"/>
</dbReference>
<dbReference type="InterPro" id="IPR032772">
    <property type="entry name" value="PGA_deacetylase_PgaB_C"/>
</dbReference>
<dbReference type="PANTHER" id="PTHR34216">
    <property type="match status" value="1"/>
</dbReference>
<dbReference type="Gene3D" id="3.20.20.80">
    <property type="entry name" value="Glycosidases"/>
    <property type="match status" value="2"/>
</dbReference>
<dbReference type="AlphaFoldDB" id="A0A7H1MBV7"/>
<dbReference type="GO" id="GO:0005975">
    <property type="term" value="P:carbohydrate metabolic process"/>
    <property type="evidence" value="ECO:0007669"/>
    <property type="project" value="InterPro"/>
</dbReference>
<sequence length="608" mass="68125">MNCKRLFAGLLAGLIMLQAAYAADVRYGVMCYHDVVDETAPVIKTKEEREMKGEIQRRYFPQTITVQRLAAHFNWLRDNGYTPVSFKQIEAARAGRAKLPPKPVLLTFDDGYLSFYTRIYPLLKAFDYPAVFALVTGWMETPQGGLVDYGKQKLPRSAFITWEQVREMQKSGLVEIASHTHDLHRSITGNPAGSQFAAVFPEYENGRYETRDAYRQRVRNDLKRSVDIIAARTGVRPNVIVWPYGHFNETAREIAAEVGLDNDFTLFDETPNTTEQRSIGRALIDNETGYPLMKAYLEGQMFTPPHQRAVHIDLGRLYTPDPAQFARNFDKLIERIYKMGITTVYLQAFADDDGNGVAEAAYFPNRHLKVKADLFSRVAWQLMTRANVKVYAQMPLTAFDLGSGYVSGSRTGKPEAGRPLRLSPDGAENRRAAAEIYEDLAFSSRFNGLVFRDGGDKRGDLIDYSKLLKQTALKYSFNGINGMKTVRSLDGGLPAQSLPAFAAAYDYTAFTALPYLENGQPLSPKEAARRLVGLVAGVKRSGVPLDKTVFELQTADPRTGQPAGGKELAGWMSLLKKEGVKNLAYYPDDFLQDRPPLKTIKPVFSVQR</sequence>
<feature type="signal peptide" evidence="2">
    <location>
        <begin position="1"/>
        <end position="22"/>
    </location>
</feature>
<dbReference type="GO" id="GO:0043708">
    <property type="term" value="P:cell adhesion involved in biofilm formation"/>
    <property type="evidence" value="ECO:0007669"/>
    <property type="project" value="InterPro"/>
</dbReference>
<evidence type="ECO:0000313" key="4">
    <source>
        <dbReference type="EMBL" id="QNT59122.1"/>
    </source>
</evidence>